<organism evidence="2 3">
    <name type="scientific">Chlorella ohadii</name>
    <dbReference type="NCBI Taxonomy" id="2649997"/>
    <lineage>
        <taxon>Eukaryota</taxon>
        <taxon>Viridiplantae</taxon>
        <taxon>Chlorophyta</taxon>
        <taxon>core chlorophytes</taxon>
        <taxon>Trebouxiophyceae</taxon>
        <taxon>Chlorellales</taxon>
        <taxon>Chlorellaceae</taxon>
        <taxon>Chlorella clade</taxon>
        <taxon>Chlorella</taxon>
    </lineage>
</organism>
<gene>
    <name evidence="2" type="ORF">COHA_000531</name>
</gene>
<evidence type="ECO:0000256" key="1">
    <source>
        <dbReference type="SAM" id="MobiDB-lite"/>
    </source>
</evidence>
<dbReference type="InterPro" id="IPR018790">
    <property type="entry name" value="DUF2358"/>
</dbReference>
<feature type="region of interest" description="Disordered" evidence="1">
    <location>
        <begin position="126"/>
        <end position="157"/>
    </location>
</feature>
<accession>A0AAD5E0L1</accession>
<dbReference type="Pfam" id="PF10184">
    <property type="entry name" value="DUF2358"/>
    <property type="match status" value="1"/>
</dbReference>
<evidence type="ECO:0000313" key="2">
    <source>
        <dbReference type="EMBL" id="KAI7845986.1"/>
    </source>
</evidence>
<evidence type="ECO:0000313" key="3">
    <source>
        <dbReference type="Proteomes" id="UP001205105"/>
    </source>
</evidence>
<protein>
    <submittedName>
        <fullName evidence="2">Uncharacterized protein</fullName>
    </submittedName>
</protein>
<dbReference type="EMBL" id="JADXDR010000011">
    <property type="protein sequence ID" value="KAI7845986.1"/>
    <property type="molecule type" value="Genomic_DNA"/>
</dbReference>
<dbReference type="PANTHER" id="PTHR34123">
    <property type="entry name" value="OS04G0578200 PROTEIN"/>
    <property type="match status" value="1"/>
</dbReference>
<comment type="caution">
    <text evidence="2">The sequence shown here is derived from an EMBL/GenBank/DDBJ whole genome shotgun (WGS) entry which is preliminary data.</text>
</comment>
<proteinExistence type="predicted"/>
<reference evidence="2" key="1">
    <citation type="submission" date="2020-11" db="EMBL/GenBank/DDBJ databases">
        <title>Chlorella ohadii genome sequencing and assembly.</title>
        <authorList>
            <person name="Murik O."/>
            <person name="Treves H."/>
            <person name="Kedem I."/>
            <person name="Shotland Y."/>
            <person name="Kaplan A."/>
        </authorList>
    </citation>
    <scope>NUCLEOTIDE SEQUENCE</scope>
    <source>
        <strain evidence="2">1</strain>
    </source>
</reference>
<name>A0AAD5E0L1_9CHLO</name>
<feature type="compositionally biased region" description="Low complexity" evidence="1">
    <location>
        <begin position="126"/>
        <end position="136"/>
    </location>
</feature>
<dbReference type="AlphaFoldDB" id="A0AAD5E0L1"/>
<dbReference type="Proteomes" id="UP001205105">
    <property type="component" value="Unassembled WGS sequence"/>
</dbReference>
<dbReference type="PANTHER" id="PTHR34123:SF4">
    <property type="entry name" value="PHOSPHORIBOSYLTRANSFERASE-LIKE PROTEIN, PUTATIVE (DUF2358)-RELATED"/>
    <property type="match status" value="1"/>
</dbReference>
<feature type="compositionally biased region" description="Low complexity" evidence="1">
    <location>
        <begin position="146"/>
        <end position="157"/>
    </location>
</feature>
<sequence>MTEGLRLAGVGASEYQSVTAADSKGTSAGRALRRGDVAGLLRTLRRDYQENAYFVTGQLDNAEIYSPDCLFADPTISFRGRDLYVRNLSLLVPFLEDPQIQLKSLRQLPAEGRPLRRWQWPVLLNSRGSTDSSSRSDSSRSDSSRGSRGSSRSSGSSASAESTRLFAQWRLTCYVRLPWAPFVAVNGTTTYTLNEQENQIVSHVEAWDVTPGQALLLLLKPSEQAAWRQRQSAQQQR</sequence>
<keyword evidence="3" id="KW-1185">Reference proteome</keyword>